<feature type="region of interest" description="Disordered" evidence="1">
    <location>
        <begin position="532"/>
        <end position="551"/>
    </location>
</feature>
<feature type="compositionally biased region" description="Acidic residues" evidence="1">
    <location>
        <begin position="313"/>
        <end position="325"/>
    </location>
</feature>
<feature type="compositionally biased region" description="Acidic residues" evidence="1">
    <location>
        <begin position="65"/>
        <end position="81"/>
    </location>
</feature>
<proteinExistence type="predicted"/>
<feature type="region of interest" description="Disordered" evidence="1">
    <location>
        <begin position="1"/>
        <end position="268"/>
    </location>
</feature>
<feature type="compositionally biased region" description="Low complexity" evidence="1">
    <location>
        <begin position="465"/>
        <end position="482"/>
    </location>
</feature>
<dbReference type="EMBL" id="RSCD01000009">
    <property type="protein sequence ID" value="RSH90803.1"/>
    <property type="molecule type" value="Genomic_DNA"/>
</dbReference>
<feature type="compositionally biased region" description="Basic and acidic residues" evidence="1">
    <location>
        <begin position="396"/>
        <end position="409"/>
    </location>
</feature>
<feature type="compositionally biased region" description="Low complexity" evidence="1">
    <location>
        <begin position="102"/>
        <end position="118"/>
    </location>
</feature>
<dbReference type="STRING" id="1890683.A0A427YIA3"/>
<evidence type="ECO:0000256" key="1">
    <source>
        <dbReference type="SAM" id="MobiDB-lite"/>
    </source>
</evidence>
<dbReference type="OrthoDB" id="2565369at2759"/>
<feature type="compositionally biased region" description="Basic and acidic residues" evidence="1">
    <location>
        <begin position="185"/>
        <end position="194"/>
    </location>
</feature>
<feature type="compositionally biased region" description="Polar residues" evidence="1">
    <location>
        <begin position="130"/>
        <end position="139"/>
    </location>
</feature>
<feature type="compositionally biased region" description="Low complexity" evidence="1">
    <location>
        <begin position="538"/>
        <end position="549"/>
    </location>
</feature>
<reference evidence="2 3" key="1">
    <citation type="submission" date="2018-11" db="EMBL/GenBank/DDBJ databases">
        <title>Genome sequence of Saitozyma podzolica DSM 27192.</title>
        <authorList>
            <person name="Aliyu H."/>
            <person name="Gorte O."/>
            <person name="Ochsenreither K."/>
        </authorList>
    </citation>
    <scope>NUCLEOTIDE SEQUENCE [LARGE SCALE GENOMIC DNA]</scope>
    <source>
        <strain evidence="2 3">DSM 27192</strain>
    </source>
</reference>
<protein>
    <submittedName>
        <fullName evidence="2">Uncharacterized protein</fullName>
    </submittedName>
</protein>
<feature type="compositionally biased region" description="Low complexity" evidence="1">
    <location>
        <begin position="158"/>
        <end position="167"/>
    </location>
</feature>
<comment type="caution">
    <text evidence="2">The sequence shown here is derived from an EMBL/GenBank/DDBJ whole genome shotgun (WGS) entry which is preliminary data.</text>
</comment>
<organism evidence="2 3">
    <name type="scientific">Saitozyma podzolica</name>
    <dbReference type="NCBI Taxonomy" id="1890683"/>
    <lineage>
        <taxon>Eukaryota</taxon>
        <taxon>Fungi</taxon>
        <taxon>Dikarya</taxon>
        <taxon>Basidiomycota</taxon>
        <taxon>Agaricomycotina</taxon>
        <taxon>Tremellomycetes</taxon>
        <taxon>Tremellales</taxon>
        <taxon>Trimorphomycetaceae</taxon>
        <taxon>Saitozyma</taxon>
    </lineage>
</organism>
<feature type="compositionally biased region" description="Low complexity" evidence="1">
    <location>
        <begin position="225"/>
        <end position="236"/>
    </location>
</feature>
<feature type="compositionally biased region" description="Polar residues" evidence="1">
    <location>
        <begin position="1"/>
        <end position="17"/>
    </location>
</feature>
<feature type="compositionally biased region" description="Acidic residues" evidence="1">
    <location>
        <begin position="417"/>
        <end position="431"/>
    </location>
</feature>
<keyword evidence="3" id="KW-1185">Reference proteome</keyword>
<dbReference type="AlphaFoldDB" id="A0A427YIA3"/>
<evidence type="ECO:0000313" key="2">
    <source>
        <dbReference type="EMBL" id="RSH90803.1"/>
    </source>
</evidence>
<evidence type="ECO:0000313" key="3">
    <source>
        <dbReference type="Proteomes" id="UP000279259"/>
    </source>
</evidence>
<name>A0A427YIA3_9TREE</name>
<gene>
    <name evidence="2" type="ORF">EHS25_009978</name>
</gene>
<sequence length="603" mass="63788">MSSSPASTVLATPTYSRSGRERKTVQKYGSMIDSDIISDPDDEAYGYYDPDDEDESFDEARVKDSDDEDEDGDGEEGDDEITVSKPIQAKQSQPKKKKSDASKTSSNKPKPPRLLLPKSAKTLAAKKGTSEPSPTTSKLSSHRGAPPGTIPCAPISIKPTQTKTSKTPSKRVLSPVASDDEAGPEEQHEAEADSPKASPEPPSKKSKTSPAKPLQLASKPLHIRASSTASTKAKSAPRPKGVSVGIVLAKKESTTSTGSKAAARGATNKGFVPLKKVEVAPAATSSKRGKTGVVLKKSGVKGTNEASAKAEMEEYDHEDQGDDVDGAQGAGDDAVGGGDAEGQDEHMSDGNDSDDGEEVSSEKKTKPKTKASTARKERGTGKTPQLPPVTPDIEDAERAPPQDMEEHVEVGQTSEVQETEEETAGNEDVAGDVDHTMSASQVDRQGVIGEPDSPSAASTPKRKFSNNSNTSNTSSSGKSSSSPRKLAPAEKIPASARDLSSQGEDMPSAKLSRHWREVLSADLKEYFRDGKAVTSPTKSASGSGSGKQKVGIKARKAIWKGVVEGYEKANWKEIEEESGISTAKLKRHLRDVMRKEVEKVIGA</sequence>
<dbReference type="Proteomes" id="UP000279259">
    <property type="component" value="Unassembled WGS sequence"/>
</dbReference>
<feature type="compositionally biased region" description="Acidic residues" evidence="1">
    <location>
        <begin position="36"/>
        <end position="57"/>
    </location>
</feature>
<accession>A0A427YIA3</accession>
<feature type="region of interest" description="Disordered" evidence="1">
    <location>
        <begin position="281"/>
        <end position="512"/>
    </location>
</feature>